<keyword evidence="3" id="KW-1185">Reference proteome</keyword>
<reference evidence="2" key="1">
    <citation type="journal article" date="2020" name="Stud. Mycol.">
        <title>101 Dothideomycetes genomes: a test case for predicting lifestyles and emergence of pathogens.</title>
        <authorList>
            <person name="Haridas S."/>
            <person name="Albert R."/>
            <person name="Binder M."/>
            <person name="Bloem J."/>
            <person name="Labutti K."/>
            <person name="Salamov A."/>
            <person name="Andreopoulos B."/>
            <person name="Baker S."/>
            <person name="Barry K."/>
            <person name="Bills G."/>
            <person name="Bluhm B."/>
            <person name="Cannon C."/>
            <person name="Castanera R."/>
            <person name="Culley D."/>
            <person name="Daum C."/>
            <person name="Ezra D."/>
            <person name="Gonzalez J."/>
            <person name="Henrissat B."/>
            <person name="Kuo A."/>
            <person name="Liang C."/>
            <person name="Lipzen A."/>
            <person name="Lutzoni F."/>
            <person name="Magnuson J."/>
            <person name="Mondo S."/>
            <person name="Nolan M."/>
            <person name="Ohm R."/>
            <person name="Pangilinan J."/>
            <person name="Park H.-J."/>
            <person name="Ramirez L."/>
            <person name="Alfaro M."/>
            <person name="Sun H."/>
            <person name="Tritt A."/>
            <person name="Yoshinaga Y."/>
            <person name="Zwiers L.-H."/>
            <person name="Turgeon B."/>
            <person name="Goodwin S."/>
            <person name="Spatafora J."/>
            <person name="Crous P."/>
            <person name="Grigoriev I."/>
        </authorList>
    </citation>
    <scope>NUCLEOTIDE SEQUENCE</scope>
    <source>
        <strain evidence="2">CBS 121410</strain>
    </source>
</reference>
<dbReference type="AlphaFoldDB" id="A0A9P4LWA8"/>
<name>A0A9P4LWA8_9PEZI</name>
<feature type="compositionally biased region" description="Basic and acidic residues" evidence="1">
    <location>
        <begin position="15"/>
        <end position="25"/>
    </location>
</feature>
<gene>
    <name evidence="2" type="ORF">K490DRAFT_69435</name>
</gene>
<feature type="compositionally biased region" description="Basic and acidic residues" evidence="1">
    <location>
        <begin position="84"/>
        <end position="94"/>
    </location>
</feature>
<protein>
    <submittedName>
        <fullName evidence="2">Uncharacterized protein</fullName>
    </submittedName>
</protein>
<evidence type="ECO:0000256" key="1">
    <source>
        <dbReference type="SAM" id="MobiDB-lite"/>
    </source>
</evidence>
<dbReference type="Proteomes" id="UP000799776">
    <property type="component" value="Unassembled WGS sequence"/>
</dbReference>
<comment type="caution">
    <text evidence="2">The sequence shown here is derived from an EMBL/GenBank/DDBJ whole genome shotgun (WGS) entry which is preliminary data.</text>
</comment>
<organism evidence="2 3">
    <name type="scientific">Saccharata proteae CBS 121410</name>
    <dbReference type="NCBI Taxonomy" id="1314787"/>
    <lineage>
        <taxon>Eukaryota</taxon>
        <taxon>Fungi</taxon>
        <taxon>Dikarya</taxon>
        <taxon>Ascomycota</taxon>
        <taxon>Pezizomycotina</taxon>
        <taxon>Dothideomycetes</taxon>
        <taxon>Dothideomycetes incertae sedis</taxon>
        <taxon>Botryosphaeriales</taxon>
        <taxon>Saccharataceae</taxon>
        <taxon>Saccharata</taxon>
    </lineage>
</organism>
<feature type="region of interest" description="Disordered" evidence="1">
    <location>
        <begin position="1"/>
        <end position="109"/>
    </location>
</feature>
<evidence type="ECO:0000313" key="2">
    <source>
        <dbReference type="EMBL" id="KAF2083833.1"/>
    </source>
</evidence>
<accession>A0A9P4LWA8</accession>
<dbReference type="EMBL" id="ML978756">
    <property type="protein sequence ID" value="KAF2083833.1"/>
    <property type="molecule type" value="Genomic_DNA"/>
</dbReference>
<proteinExistence type="predicted"/>
<evidence type="ECO:0000313" key="3">
    <source>
        <dbReference type="Proteomes" id="UP000799776"/>
    </source>
</evidence>
<sequence>MDDPDQDPDQNLGRDPGRDPGRNPDDDPDRDPGASPGKKGEVAELDAGAGGAGGADLMRPADVKKPANLKTAPEVEAEAEEASLEMRERQDFDLKTPSNQPAPLPTNRPPTLVEIAKAVAHTSSSGHRFRN</sequence>